<proteinExistence type="predicted"/>
<dbReference type="InterPro" id="IPR011701">
    <property type="entry name" value="MFS"/>
</dbReference>
<dbReference type="GO" id="GO:0015137">
    <property type="term" value="F:citrate transmembrane transporter activity"/>
    <property type="evidence" value="ECO:0007669"/>
    <property type="project" value="UniProtKB-ARBA"/>
</dbReference>
<feature type="transmembrane region" description="Helical" evidence="8">
    <location>
        <begin position="116"/>
        <end position="133"/>
    </location>
</feature>
<feature type="transmembrane region" description="Helical" evidence="8">
    <location>
        <begin position="206"/>
        <end position="226"/>
    </location>
</feature>
<feature type="transmembrane region" description="Helical" evidence="8">
    <location>
        <begin position="86"/>
        <end position="104"/>
    </location>
</feature>
<sequence>MSTSQEKALSPLAAAPLAERTATLEVASTASTVEVPYSVYKPWEKWLIVVLTSLAAMFSPLSSNVYFPAIPVIATAFNTSIERINITITVYMFLQGLSPAVWSGLADSARCGRRPVYLACLGLLSLSCVGLALTPETAYWLLVLLRCLQAAGCASVIALSSGTIMDIAASGERGIFLGVSSLGAMFGPCIGPVIGGVLAGKYGWRAIFWFLLAASASCFLLELLFLPETLRAVVGDGSIPAPKWDRPLLPLLGRGRRDGREEGKRPEPGRRNGPLDFVRLFGNVDVCLILWTNGVSFTMFYCIQTTLSPLFLIAYPYLSETEIGLCYLASGAGCILGAPLSGRILDIAWAREERRVKRHGGEIRVEHARLSSSPAYWGTYVAVLVAYGWCVDRGVSVAVTLVLQFLATCMTMCIFTVNQTLLMDLFPGRGSSVGAANNIVRCLLGAVVISIIDFVRLAIGPGWTFTALGIWCLLTYPLVVIEWKYGARWAAQRKSP</sequence>
<keyword evidence="2" id="KW-0813">Transport</keyword>
<feature type="transmembrane region" description="Helical" evidence="8">
    <location>
        <begin position="174"/>
        <end position="194"/>
    </location>
</feature>
<feature type="transmembrane region" description="Helical" evidence="8">
    <location>
        <begin position="465"/>
        <end position="485"/>
    </location>
</feature>
<evidence type="ECO:0000256" key="7">
    <source>
        <dbReference type="SAM" id="MobiDB-lite"/>
    </source>
</evidence>
<evidence type="ECO:0000256" key="6">
    <source>
        <dbReference type="ARBA" id="ARBA00023180"/>
    </source>
</evidence>
<feature type="compositionally biased region" description="Basic and acidic residues" evidence="7">
    <location>
        <begin position="255"/>
        <end position="270"/>
    </location>
</feature>
<dbReference type="OrthoDB" id="440553at2759"/>
<dbReference type="FunFam" id="1.20.1250.20:FF:000172">
    <property type="entry name" value="MFS multidrug resistance transporter"/>
    <property type="match status" value="1"/>
</dbReference>
<accession>A0A167MUR0</accession>
<feature type="transmembrane region" description="Helical" evidence="8">
    <location>
        <begin position="46"/>
        <end position="66"/>
    </location>
</feature>
<dbReference type="Gene3D" id="1.20.1720.10">
    <property type="entry name" value="Multidrug resistance protein D"/>
    <property type="match status" value="2"/>
</dbReference>
<feature type="transmembrane region" description="Helical" evidence="8">
    <location>
        <begin position="288"/>
        <end position="315"/>
    </location>
</feature>
<dbReference type="Pfam" id="PF07690">
    <property type="entry name" value="MFS_1"/>
    <property type="match status" value="1"/>
</dbReference>
<evidence type="ECO:0000313" key="10">
    <source>
        <dbReference type="EMBL" id="KZO97077.1"/>
    </source>
</evidence>
<dbReference type="PANTHER" id="PTHR23502">
    <property type="entry name" value="MAJOR FACILITATOR SUPERFAMILY"/>
    <property type="match status" value="1"/>
</dbReference>
<evidence type="ECO:0000313" key="11">
    <source>
        <dbReference type="Proteomes" id="UP000076738"/>
    </source>
</evidence>
<organism evidence="10 11">
    <name type="scientific">Calocera viscosa (strain TUFC12733)</name>
    <dbReference type="NCBI Taxonomy" id="1330018"/>
    <lineage>
        <taxon>Eukaryota</taxon>
        <taxon>Fungi</taxon>
        <taxon>Dikarya</taxon>
        <taxon>Basidiomycota</taxon>
        <taxon>Agaricomycotina</taxon>
        <taxon>Dacrymycetes</taxon>
        <taxon>Dacrymycetales</taxon>
        <taxon>Dacrymycetaceae</taxon>
        <taxon>Calocera</taxon>
    </lineage>
</organism>
<dbReference type="AlphaFoldDB" id="A0A167MUR0"/>
<feature type="transmembrane region" description="Helical" evidence="8">
    <location>
        <begin position="139"/>
        <end position="162"/>
    </location>
</feature>
<reference evidence="10 11" key="1">
    <citation type="journal article" date="2016" name="Mol. Biol. Evol.">
        <title>Comparative Genomics of Early-Diverging Mushroom-Forming Fungi Provides Insights into the Origins of Lignocellulose Decay Capabilities.</title>
        <authorList>
            <person name="Nagy L.G."/>
            <person name="Riley R."/>
            <person name="Tritt A."/>
            <person name="Adam C."/>
            <person name="Daum C."/>
            <person name="Floudas D."/>
            <person name="Sun H."/>
            <person name="Yadav J.S."/>
            <person name="Pangilinan J."/>
            <person name="Larsson K.H."/>
            <person name="Matsuura K."/>
            <person name="Barry K."/>
            <person name="Labutti K."/>
            <person name="Kuo R."/>
            <person name="Ohm R.A."/>
            <person name="Bhattacharya S.S."/>
            <person name="Shirouzu T."/>
            <person name="Yoshinaga Y."/>
            <person name="Martin F.M."/>
            <person name="Grigoriev I.V."/>
            <person name="Hibbett D.S."/>
        </authorList>
    </citation>
    <scope>NUCLEOTIDE SEQUENCE [LARGE SCALE GENOMIC DNA]</scope>
    <source>
        <strain evidence="10 11">TUFC12733</strain>
    </source>
</reference>
<feature type="transmembrane region" description="Helical" evidence="8">
    <location>
        <begin position="370"/>
        <end position="389"/>
    </location>
</feature>
<dbReference type="InterPro" id="IPR020846">
    <property type="entry name" value="MFS_dom"/>
</dbReference>
<feature type="domain" description="Major facilitator superfamily (MFS) profile" evidence="9">
    <location>
        <begin position="48"/>
        <end position="484"/>
    </location>
</feature>
<evidence type="ECO:0000256" key="5">
    <source>
        <dbReference type="ARBA" id="ARBA00023136"/>
    </source>
</evidence>
<dbReference type="EMBL" id="KV417281">
    <property type="protein sequence ID" value="KZO97077.1"/>
    <property type="molecule type" value="Genomic_DNA"/>
</dbReference>
<name>A0A167MUR0_CALVF</name>
<feature type="transmembrane region" description="Helical" evidence="8">
    <location>
        <begin position="438"/>
        <end position="459"/>
    </location>
</feature>
<evidence type="ECO:0000256" key="8">
    <source>
        <dbReference type="SAM" id="Phobius"/>
    </source>
</evidence>
<keyword evidence="5 8" id="KW-0472">Membrane</keyword>
<keyword evidence="11" id="KW-1185">Reference proteome</keyword>
<evidence type="ECO:0000256" key="1">
    <source>
        <dbReference type="ARBA" id="ARBA00004141"/>
    </source>
</evidence>
<dbReference type="InterPro" id="IPR036259">
    <property type="entry name" value="MFS_trans_sf"/>
</dbReference>
<dbReference type="Proteomes" id="UP000076738">
    <property type="component" value="Unassembled WGS sequence"/>
</dbReference>
<evidence type="ECO:0000256" key="3">
    <source>
        <dbReference type="ARBA" id="ARBA00022692"/>
    </source>
</evidence>
<evidence type="ECO:0000256" key="2">
    <source>
        <dbReference type="ARBA" id="ARBA00022448"/>
    </source>
</evidence>
<dbReference type="PANTHER" id="PTHR23502:SF51">
    <property type="entry name" value="QUINIDINE RESISTANCE PROTEIN 1-RELATED"/>
    <property type="match status" value="1"/>
</dbReference>
<dbReference type="GO" id="GO:0005886">
    <property type="term" value="C:plasma membrane"/>
    <property type="evidence" value="ECO:0007669"/>
    <property type="project" value="TreeGrafter"/>
</dbReference>
<keyword evidence="4 8" id="KW-1133">Transmembrane helix</keyword>
<dbReference type="STRING" id="1330018.A0A167MUR0"/>
<comment type="subcellular location">
    <subcellularLocation>
        <location evidence="1">Membrane</location>
        <topology evidence="1">Multi-pass membrane protein</topology>
    </subcellularLocation>
</comment>
<dbReference type="GO" id="GO:0140115">
    <property type="term" value="P:export across plasma membrane"/>
    <property type="evidence" value="ECO:0007669"/>
    <property type="project" value="UniProtKB-ARBA"/>
</dbReference>
<protein>
    <submittedName>
        <fullName evidence="10">MFS general substrate transporter</fullName>
    </submittedName>
</protein>
<feature type="region of interest" description="Disordered" evidence="7">
    <location>
        <begin position="250"/>
        <end position="270"/>
    </location>
</feature>
<keyword evidence="6" id="KW-0325">Glycoprotein</keyword>
<evidence type="ECO:0000259" key="9">
    <source>
        <dbReference type="PROSITE" id="PS50850"/>
    </source>
</evidence>
<feature type="transmembrane region" description="Helical" evidence="8">
    <location>
        <begin position="395"/>
        <end position="417"/>
    </location>
</feature>
<dbReference type="FunFam" id="1.20.1720.10:FF:000009">
    <property type="entry name" value="MFS multidrug transporter"/>
    <property type="match status" value="1"/>
</dbReference>
<dbReference type="SUPFAM" id="SSF103473">
    <property type="entry name" value="MFS general substrate transporter"/>
    <property type="match status" value="1"/>
</dbReference>
<feature type="transmembrane region" description="Helical" evidence="8">
    <location>
        <begin position="327"/>
        <end position="349"/>
    </location>
</feature>
<dbReference type="PROSITE" id="PS50850">
    <property type="entry name" value="MFS"/>
    <property type="match status" value="1"/>
</dbReference>
<gene>
    <name evidence="10" type="ORF">CALVIDRAFT_597803</name>
</gene>
<evidence type="ECO:0000256" key="4">
    <source>
        <dbReference type="ARBA" id="ARBA00022989"/>
    </source>
</evidence>
<keyword evidence="3 8" id="KW-0812">Transmembrane</keyword>